<feature type="compositionally biased region" description="Basic and acidic residues" evidence="1">
    <location>
        <begin position="126"/>
        <end position="135"/>
    </location>
</feature>
<dbReference type="EC" id="6.3.5.5" evidence="2"/>
<sequence length="135" mass="15127">EGRDPGPAGPRGRPHLPRRVLRRRGGDLRRGGLLDRDVGLPGDAHRPLVPPPGRRHDRAPRRQHRDERRRPRVPSDLGRGVRRARPGARPEQLAFSPRAGRRARGSGCGRDRRGRHPGPDPSPARARRDAGRHLH</sequence>
<reference evidence="2" key="1">
    <citation type="submission" date="2020-02" db="EMBL/GenBank/DDBJ databases">
        <authorList>
            <person name="Meier V. D."/>
        </authorList>
    </citation>
    <scope>NUCLEOTIDE SEQUENCE</scope>
    <source>
        <strain evidence="2">AVDCRST_MAG24</strain>
    </source>
</reference>
<feature type="compositionally biased region" description="Basic and acidic residues" evidence="1">
    <location>
        <begin position="24"/>
        <end position="46"/>
    </location>
</feature>
<accession>A0A6J4LH09</accession>
<protein>
    <submittedName>
        <fullName evidence="2">Carbamoyl-phosphate synthase small chain</fullName>
        <ecNumber evidence="2">6.3.5.5</ecNumber>
    </submittedName>
</protein>
<dbReference type="EMBL" id="CADCUF010000135">
    <property type="protein sequence ID" value="CAA9331989.1"/>
    <property type="molecule type" value="Genomic_DNA"/>
</dbReference>
<dbReference type="AlphaFoldDB" id="A0A6J4LH09"/>
<feature type="compositionally biased region" description="Basic residues" evidence="1">
    <location>
        <begin position="12"/>
        <end position="23"/>
    </location>
</feature>
<evidence type="ECO:0000256" key="1">
    <source>
        <dbReference type="SAM" id="MobiDB-lite"/>
    </source>
</evidence>
<feature type="compositionally biased region" description="Basic residues" evidence="1">
    <location>
        <begin position="53"/>
        <end position="63"/>
    </location>
</feature>
<feature type="region of interest" description="Disordered" evidence="1">
    <location>
        <begin position="1"/>
        <end position="135"/>
    </location>
</feature>
<name>A0A6J4LH09_9ACTN</name>
<keyword evidence="2" id="KW-0436">Ligase</keyword>
<feature type="non-terminal residue" evidence="2">
    <location>
        <position position="1"/>
    </location>
</feature>
<proteinExistence type="predicted"/>
<dbReference type="GO" id="GO:0004088">
    <property type="term" value="F:carbamoyl-phosphate synthase (glutamine-hydrolyzing) activity"/>
    <property type="evidence" value="ECO:0007669"/>
    <property type="project" value="UniProtKB-EC"/>
</dbReference>
<evidence type="ECO:0000313" key="2">
    <source>
        <dbReference type="EMBL" id="CAA9331989.1"/>
    </source>
</evidence>
<feature type="non-terminal residue" evidence="2">
    <location>
        <position position="135"/>
    </location>
</feature>
<organism evidence="2">
    <name type="scientific">uncultured Nocardioidaceae bacterium</name>
    <dbReference type="NCBI Taxonomy" id="253824"/>
    <lineage>
        <taxon>Bacteria</taxon>
        <taxon>Bacillati</taxon>
        <taxon>Actinomycetota</taxon>
        <taxon>Actinomycetes</taxon>
        <taxon>Propionibacteriales</taxon>
        <taxon>Nocardioidaceae</taxon>
        <taxon>environmental samples</taxon>
    </lineage>
</organism>
<gene>
    <name evidence="2" type="ORF">AVDCRST_MAG24-858</name>
</gene>